<evidence type="ECO:0000313" key="1">
    <source>
        <dbReference type="EMBL" id="KAI0066975.1"/>
    </source>
</evidence>
<reference evidence="1" key="1">
    <citation type="submission" date="2021-03" db="EMBL/GenBank/DDBJ databases">
        <authorList>
            <consortium name="DOE Joint Genome Institute"/>
            <person name="Ahrendt S."/>
            <person name="Looney B.P."/>
            <person name="Miyauchi S."/>
            <person name="Morin E."/>
            <person name="Drula E."/>
            <person name="Courty P.E."/>
            <person name="Chicoki N."/>
            <person name="Fauchery L."/>
            <person name="Kohler A."/>
            <person name="Kuo A."/>
            <person name="Labutti K."/>
            <person name="Pangilinan J."/>
            <person name="Lipzen A."/>
            <person name="Riley R."/>
            <person name="Andreopoulos W."/>
            <person name="He G."/>
            <person name="Johnson J."/>
            <person name="Barry K.W."/>
            <person name="Grigoriev I.V."/>
            <person name="Nagy L."/>
            <person name="Hibbett D."/>
            <person name="Henrissat B."/>
            <person name="Matheny P.B."/>
            <person name="Labbe J."/>
            <person name="Martin F."/>
        </authorList>
    </citation>
    <scope>NUCLEOTIDE SEQUENCE</scope>
    <source>
        <strain evidence="1">HHB10654</strain>
    </source>
</reference>
<comment type="caution">
    <text evidence="1">The sequence shown here is derived from an EMBL/GenBank/DDBJ whole genome shotgun (WGS) entry which is preliminary data.</text>
</comment>
<gene>
    <name evidence="1" type="ORF">BV25DRAFT_1877976</name>
</gene>
<protein>
    <submittedName>
        <fullName evidence="1">Alcohol oxidase</fullName>
    </submittedName>
</protein>
<proteinExistence type="predicted"/>
<dbReference type="Proteomes" id="UP000814140">
    <property type="component" value="Unassembled WGS sequence"/>
</dbReference>
<accession>A0ACB8TF26</accession>
<evidence type="ECO:0000313" key="2">
    <source>
        <dbReference type="Proteomes" id="UP000814140"/>
    </source>
</evidence>
<sequence>MPSWSFPWLASLALAASVASAASIPAQNVSSAAVAPDAFAKSKFDFIIVGGGTSGLVLARRLTENPKITVGILEAGEYRPGDDLIEVPTGGDAVANSTASTIGNPDYDWMFKSTPQAHLNGSVISYPRGKVVGGSTALNSMIWQRPSKAEYDNIGTVFGNPGWSFDNLSGYFEKIENWHAPTVLFPGQLVTNALTSEHGTGGPISVSYDTLLTDVDSPAIRAANAINVPTNSNPDGGNETYLTMTSRSVNPTTGRRSWASNGYFTPIIGRPNLKLVTGVLVTKIDFVKKQGKIVATGVQYTANGHTYTATAGKEVILAAGSLKTPQLLELSGVGNKSLLKSLGIPVVLDLPTIGENLQDHPVALSDFQVDSNLLTLDRLNNNATYAQEQLALYNANASGIFTYTPAVVGSLPLQTAVNQSVFNSMLATLEKAIASESTTPLQKVQYKALINMAQGGQLGWFELTIVPSGGLLSTPQPGSAYITSVVIQLHEFSRGSVHINTTDPTASPLINPNFLSLQWDVDVLAHGLQWVRKWTHTSPLGNLVEANVTPPDSVSSDAQWENYVRSTVQTTNHPIGTTAMTTQELGGVVNPRLKVYGLDNVRIVDAGVIPMTLGVAIQGTVYAIAEKAADLVKQDWNI</sequence>
<organism evidence="1 2">
    <name type="scientific">Artomyces pyxidatus</name>
    <dbReference type="NCBI Taxonomy" id="48021"/>
    <lineage>
        <taxon>Eukaryota</taxon>
        <taxon>Fungi</taxon>
        <taxon>Dikarya</taxon>
        <taxon>Basidiomycota</taxon>
        <taxon>Agaricomycotina</taxon>
        <taxon>Agaricomycetes</taxon>
        <taxon>Russulales</taxon>
        <taxon>Auriscalpiaceae</taxon>
        <taxon>Artomyces</taxon>
    </lineage>
</organism>
<name>A0ACB8TF26_9AGAM</name>
<reference evidence="1" key="2">
    <citation type="journal article" date="2022" name="New Phytol.">
        <title>Evolutionary transition to the ectomycorrhizal habit in the genomes of a hyperdiverse lineage of mushroom-forming fungi.</title>
        <authorList>
            <person name="Looney B."/>
            <person name="Miyauchi S."/>
            <person name="Morin E."/>
            <person name="Drula E."/>
            <person name="Courty P.E."/>
            <person name="Kohler A."/>
            <person name="Kuo A."/>
            <person name="LaButti K."/>
            <person name="Pangilinan J."/>
            <person name="Lipzen A."/>
            <person name="Riley R."/>
            <person name="Andreopoulos W."/>
            <person name="He G."/>
            <person name="Johnson J."/>
            <person name="Nolan M."/>
            <person name="Tritt A."/>
            <person name="Barry K.W."/>
            <person name="Grigoriev I.V."/>
            <person name="Nagy L.G."/>
            <person name="Hibbett D."/>
            <person name="Henrissat B."/>
            <person name="Matheny P.B."/>
            <person name="Labbe J."/>
            <person name="Martin F.M."/>
        </authorList>
    </citation>
    <scope>NUCLEOTIDE SEQUENCE</scope>
    <source>
        <strain evidence="1">HHB10654</strain>
    </source>
</reference>
<dbReference type="EMBL" id="MU277191">
    <property type="protein sequence ID" value="KAI0066975.1"/>
    <property type="molecule type" value="Genomic_DNA"/>
</dbReference>
<keyword evidence="2" id="KW-1185">Reference proteome</keyword>